<evidence type="ECO:0008006" key="3">
    <source>
        <dbReference type="Google" id="ProtNLM"/>
    </source>
</evidence>
<protein>
    <recommendedName>
        <fullName evidence="3">Reverse transcriptase domain-containing protein</fullName>
    </recommendedName>
</protein>
<name>A0ABR1E4B0_NECAM</name>
<evidence type="ECO:0000313" key="1">
    <source>
        <dbReference type="EMBL" id="KAK6757522.1"/>
    </source>
</evidence>
<reference evidence="1 2" key="1">
    <citation type="submission" date="2023-08" db="EMBL/GenBank/DDBJ databases">
        <title>A Necator americanus chromosomal reference genome.</title>
        <authorList>
            <person name="Ilik V."/>
            <person name="Petrzelkova K.J."/>
            <person name="Pardy F."/>
            <person name="Fuh T."/>
            <person name="Niatou-Singa F.S."/>
            <person name="Gouil Q."/>
            <person name="Baker L."/>
            <person name="Ritchie M.E."/>
            <person name="Jex A.R."/>
            <person name="Gazzola D."/>
            <person name="Li H."/>
            <person name="Toshio Fujiwara R."/>
            <person name="Zhan B."/>
            <person name="Aroian R.V."/>
            <person name="Pafco B."/>
            <person name="Schwarz E.M."/>
        </authorList>
    </citation>
    <scope>NUCLEOTIDE SEQUENCE [LARGE SCALE GENOMIC DNA]</scope>
    <source>
        <strain evidence="1 2">Aroian</strain>
        <tissue evidence="1">Whole animal</tissue>
    </source>
</reference>
<dbReference type="Proteomes" id="UP001303046">
    <property type="component" value="Unassembled WGS sequence"/>
</dbReference>
<dbReference type="EMBL" id="JAVFWL010000005">
    <property type="protein sequence ID" value="KAK6757522.1"/>
    <property type="molecule type" value="Genomic_DNA"/>
</dbReference>
<accession>A0ABR1E4B0</accession>
<proteinExistence type="predicted"/>
<comment type="caution">
    <text evidence="1">The sequence shown here is derived from an EMBL/GenBank/DDBJ whole genome shotgun (WGS) entry which is preliminary data.</text>
</comment>
<organism evidence="1 2">
    <name type="scientific">Necator americanus</name>
    <name type="common">Human hookworm</name>
    <dbReference type="NCBI Taxonomy" id="51031"/>
    <lineage>
        <taxon>Eukaryota</taxon>
        <taxon>Metazoa</taxon>
        <taxon>Ecdysozoa</taxon>
        <taxon>Nematoda</taxon>
        <taxon>Chromadorea</taxon>
        <taxon>Rhabditida</taxon>
        <taxon>Rhabditina</taxon>
        <taxon>Rhabditomorpha</taxon>
        <taxon>Strongyloidea</taxon>
        <taxon>Ancylostomatidae</taxon>
        <taxon>Bunostominae</taxon>
        <taxon>Necator</taxon>
    </lineage>
</organism>
<sequence>MQGDIDQCPTDIVLAPSGCPLTDHECAGDVVIYAESSAKLQNVVNLVSKMAAAYGLHIRPRKCKQMWVSSRPWELRWNDNRSDFDEFCYLCCMLKSNGSYEKNTQQRWAETIAVFNSLTKYLWSTTITNEVKLRVYLSAIRPIMM</sequence>
<keyword evidence="2" id="KW-1185">Reference proteome</keyword>
<gene>
    <name evidence="1" type="primary">Necator_chrV.g20168</name>
    <name evidence="1" type="ORF">RB195_015376</name>
</gene>
<evidence type="ECO:0000313" key="2">
    <source>
        <dbReference type="Proteomes" id="UP001303046"/>
    </source>
</evidence>